<dbReference type="Gene3D" id="3.30.160.20">
    <property type="match status" value="1"/>
</dbReference>
<evidence type="ECO:0000256" key="1">
    <source>
        <dbReference type="SAM" id="MobiDB-lite"/>
    </source>
</evidence>
<evidence type="ECO:0008006" key="4">
    <source>
        <dbReference type="Google" id="ProtNLM"/>
    </source>
</evidence>
<sequence>MDAIMSSLLLYQDGQLVTASSASSRCSQESARRQRVVDTRDDSKAAEARFTRKVPRTASEMATDTSVLSPKEEADQERRGFSNSCNDRLTTSSPPCITAPIAGQPKLRDTTARRSANTTSTLQHSTPYLDARRTHIVSQDCKMGDMGAVNLMSMADWETAHPYTPPPTKPPRPTALPLRLENNNGTAIGKVHSLCQQKGLSLEIKTQQVAQGCFTAALWINGSEIKKGERQYASKQDAKEAICQSHVAYVIDLPNNKKRKSASLDDLCSSEPEGVDDEEWMGILCNYMQTTHKVKRPDVKTTSMSANIGPWMCELRIPEGPLTPFGDGSGPFRSKKIAERVAAKAAVEWLRTNGKLPEMGRFHNPNKKKQKPASDTTQSLTEDYTGLSQTLPKAMDVHATPDETAGRQVHRLAVELRFTQPALKFEPREGPFVDAWAEFLPQDTSYEPRLGGQVCRINHVFGKKAAKEEVWRAVLAVLEQIKKDRMAS</sequence>
<dbReference type="Proteomes" id="UP001296104">
    <property type="component" value="Unassembled WGS sequence"/>
</dbReference>
<gene>
    <name evidence="2" type="ORF">LECACI_7A000210</name>
</gene>
<feature type="compositionally biased region" description="Polar residues" evidence="1">
    <location>
        <begin position="81"/>
        <end position="95"/>
    </location>
</feature>
<evidence type="ECO:0000313" key="3">
    <source>
        <dbReference type="Proteomes" id="UP001296104"/>
    </source>
</evidence>
<feature type="region of interest" description="Disordered" evidence="1">
    <location>
        <begin position="23"/>
        <end position="123"/>
    </location>
</feature>
<feature type="compositionally biased region" description="Basic and acidic residues" evidence="1">
    <location>
        <begin position="70"/>
        <end position="80"/>
    </location>
</feature>
<evidence type="ECO:0000313" key="2">
    <source>
        <dbReference type="EMBL" id="CAK3753780.1"/>
    </source>
</evidence>
<organism evidence="2 3">
    <name type="scientific">Lecanosticta acicola</name>
    <dbReference type="NCBI Taxonomy" id="111012"/>
    <lineage>
        <taxon>Eukaryota</taxon>
        <taxon>Fungi</taxon>
        <taxon>Dikarya</taxon>
        <taxon>Ascomycota</taxon>
        <taxon>Pezizomycotina</taxon>
        <taxon>Dothideomycetes</taxon>
        <taxon>Dothideomycetidae</taxon>
        <taxon>Mycosphaerellales</taxon>
        <taxon>Mycosphaerellaceae</taxon>
        <taxon>Lecanosticta</taxon>
    </lineage>
</organism>
<feature type="region of interest" description="Disordered" evidence="1">
    <location>
        <begin position="356"/>
        <end position="380"/>
    </location>
</feature>
<protein>
    <recommendedName>
        <fullName evidence="4">DRBM domain-containing protein</fullName>
    </recommendedName>
</protein>
<dbReference type="SUPFAM" id="SSF54768">
    <property type="entry name" value="dsRNA-binding domain-like"/>
    <property type="match status" value="1"/>
</dbReference>
<comment type="caution">
    <text evidence="2">The sequence shown here is derived from an EMBL/GenBank/DDBJ whole genome shotgun (WGS) entry which is preliminary data.</text>
</comment>
<accession>A0AAI8W0Q6</accession>
<keyword evidence="3" id="KW-1185">Reference proteome</keyword>
<dbReference type="EMBL" id="CAVMBE010000001">
    <property type="protein sequence ID" value="CAK3753780.1"/>
    <property type="molecule type" value="Genomic_DNA"/>
</dbReference>
<reference evidence="2" key="1">
    <citation type="submission" date="2023-11" db="EMBL/GenBank/DDBJ databases">
        <authorList>
            <person name="Alioto T."/>
            <person name="Alioto T."/>
            <person name="Gomez Garrido J."/>
        </authorList>
    </citation>
    <scope>NUCLEOTIDE SEQUENCE</scope>
</reference>
<dbReference type="AlphaFoldDB" id="A0AAI8W0Q6"/>
<feature type="compositionally biased region" description="Basic and acidic residues" evidence="1">
    <location>
        <begin position="30"/>
        <end position="50"/>
    </location>
</feature>
<proteinExistence type="predicted"/>
<name>A0AAI8W0Q6_9PEZI</name>